<evidence type="ECO:0000256" key="1">
    <source>
        <dbReference type="SAM" id="SignalP"/>
    </source>
</evidence>
<evidence type="ECO:0000313" key="2">
    <source>
        <dbReference type="EMBL" id="GAA0465928.1"/>
    </source>
</evidence>
<evidence type="ECO:0000313" key="3">
    <source>
        <dbReference type="Proteomes" id="UP001500909"/>
    </source>
</evidence>
<comment type="caution">
    <text evidence="2">The sequence shown here is derived from an EMBL/GenBank/DDBJ whole genome shotgun (WGS) entry which is preliminary data.</text>
</comment>
<feature type="signal peptide" evidence="1">
    <location>
        <begin position="1"/>
        <end position="26"/>
    </location>
</feature>
<proteinExistence type="predicted"/>
<accession>A0ABP3JWV6</accession>
<dbReference type="InterPro" id="IPR006311">
    <property type="entry name" value="TAT_signal"/>
</dbReference>
<dbReference type="PROSITE" id="PS51318">
    <property type="entry name" value="TAT"/>
    <property type="match status" value="1"/>
</dbReference>
<dbReference type="Gene3D" id="3.90.1720.10">
    <property type="entry name" value="endopeptidase domain like (from Nostoc punctiforme)"/>
    <property type="match status" value="1"/>
</dbReference>
<organism evidence="2 3">
    <name type="scientific">Streptomyces olivaceiscleroticus</name>
    <dbReference type="NCBI Taxonomy" id="68245"/>
    <lineage>
        <taxon>Bacteria</taxon>
        <taxon>Bacillati</taxon>
        <taxon>Actinomycetota</taxon>
        <taxon>Actinomycetes</taxon>
        <taxon>Kitasatosporales</taxon>
        <taxon>Streptomycetaceae</taxon>
        <taxon>Streptomyces</taxon>
    </lineage>
</organism>
<protein>
    <recommendedName>
        <fullName evidence="4">NlpC/P60 domain-containing protein</fullName>
    </recommendedName>
</protein>
<sequence>MITRRSAALAALAVAAATLTAPSAHAADTPDTSAPTAAVSITRNEVLARTKFWFDRQVPYSQKRTYPDPQGRQYRTDSSGYASMVLRLPAPGRNTQGLADPAITRKITKAELQVGDLLLNPTKHVVIFAGWANAAKTRYWTYEQTPPRVKNRTVPYPYYAGNGKFEPYRYRYIK</sequence>
<gene>
    <name evidence="2" type="ORF">GCM10010361_32530</name>
</gene>
<reference evidence="3" key="1">
    <citation type="journal article" date="2019" name="Int. J. Syst. Evol. Microbiol.">
        <title>The Global Catalogue of Microorganisms (GCM) 10K type strain sequencing project: providing services to taxonomists for standard genome sequencing and annotation.</title>
        <authorList>
            <consortium name="The Broad Institute Genomics Platform"/>
            <consortium name="The Broad Institute Genome Sequencing Center for Infectious Disease"/>
            <person name="Wu L."/>
            <person name="Ma J."/>
        </authorList>
    </citation>
    <scope>NUCLEOTIDE SEQUENCE [LARGE SCALE GENOMIC DNA]</scope>
    <source>
        <strain evidence="3">JCM 4805</strain>
    </source>
</reference>
<name>A0ABP3JWV6_9ACTN</name>
<keyword evidence="1" id="KW-0732">Signal</keyword>
<dbReference type="EMBL" id="BAAABY010000023">
    <property type="protein sequence ID" value="GAA0465928.1"/>
    <property type="molecule type" value="Genomic_DNA"/>
</dbReference>
<dbReference type="Proteomes" id="UP001500909">
    <property type="component" value="Unassembled WGS sequence"/>
</dbReference>
<dbReference type="RefSeq" id="WP_346095626.1">
    <property type="nucleotide sequence ID" value="NZ_BAAABY010000023.1"/>
</dbReference>
<feature type="chain" id="PRO_5046295868" description="NlpC/P60 domain-containing protein" evidence="1">
    <location>
        <begin position="27"/>
        <end position="174"/>
    </location>
</feature>
<keyword evidence="3" id="KW-1185">Reference proteome</keyword>
<evidence type="ECO:0008006" key="4">
    <source>
        <dbReference type="Google" id="ProtNLM"/>
    </source>
</evidence>